<reference evidence="2" key="1">
    <citation type="journal article" date="2023" name="Front. Plant Sci.">
        <title>Chromosomal-level genome assembly of Melastoma candidum provides insights into trichome evolution.</title>
        <authorList>
            <person name="Zhong Y."/>
            <person name="Wu W."/>
            <person name="Sun C."/>
            <person name="Zou P."/>
            <person name="Liu Y."/>
            <person name="Dai S."/>
            <person name="Zhou R."/>
        </authorList>
    </citation>
    <scope>NUCLEOTIDE SEQUENCE [LARGE SCALE GENOMIC DNA]</scope>
</reference>
<proteinExistence type="predicted"/>
<comment type="caution">
    <text evidence="1">The sequence shown here is derived from an EMBL/GenBank/DDBJ whole genome shotgun (WGS) entry which is preliminary data.</text>
</comment>
<organism evidence="1 2">
    <name type="scientific">Melastoma candidum</name>
    <dbReference type="NCBI Taxonomy" id="119954"/>
    <lineage>
        <taxon>Eukaryota</taxon>
        <taxon>Viridiplantae</taxon>
        <taxon>Streptophyta</taxon>
        <taxon>Embryophyta</taxon>
        <taxon>Tracheophyta</taxon>
        <taxon>Spermatophyta</taxon>
        <taxon>Magnoliopsida</taxon>
        <taxon>eudicotyledons</taxon>
        <taxon>Gunneridae</taxon>
        <taxon>Pentapetalae</taxon>
        <taxon>rosids</taxon>
        <taxon>malvids</taxon>
        <taxon>Myrtales</taxon>
        <taxon>Melastomataceae</taxon>
        <taxon>Melastomatoideae</taxon>
        <taxon>Melastomateae</taxon>
        <taxon>Melastoma</taxon>
    </lineage>
</organism>
<dbReference type="EMBL" id="CM042886">
    <property type="protein sequence ID" value="KAI4339569.1"/>
    <property type="molecule type" value="Genomic_DNA"/>
</dbReference>
<gene>
    <name evidence="1" type="ORF">MLD38_024497</name>
</gene>
<accession>A0ACB9NSG1</accession>
<evidence type="ECO:0000313" key="2">
    <source>
        <dbReference type="Proteomes" id="UP001057402"/>
    </source>
</evidence>
<sequence>MGCATSRERRCRHCHAQLSPDRPVDVSGPLKQHSVDGSRHVVLLKSSTLGSLKLDLPGESHERRDDKMVVSDCCPRAVSKNLESYGKRKVLLRGGDQETCDGGSGIQEDDMVTEFSMGLIEAKTWSSMIDEKIAKVVPRTPVRSPPGEPEMINAWELMEGLEDEVSPFRSPNHVKSFSFDVIPSPAHDPCDLPKSRFRDDGSISPEPVRSGGVVMDFDPEIIASSRKSLQESSPDHPFHRHSTNSQENASTDGETQTSTTETVETEEKPEFSSKQKVVLYFTSLRGVRKTYEDCCHVRLILKGIGVRVDERDVSMHSGFKDELSDLLRDGIYRGGLPRVFVGREYIGGAEDVTRMHEEGVLEKALEGCQRMDEKGGGVGETCEACGDIRFVPCETCSGSCKVYYYEEGEEEEGEEGEGLSGFKRCLDCNENGLIRCPNCCY</sequence>
<keyword evidence="2" id="KW-1185">Reference proteome</keyword>
<protein>
    <submittedName>
        <fullName evidence="1">Uncharacterized protein</fullName>
    </submittedName>
</protein>
<evidence type="ECO:0000313" key="1">
    <source>
        <dbReference type="EMBL" id="KAI4339569.1"/>
    </source>
</evidence>
<name>A0ACB9NSG1_9MYRT</name>
<dbReference type="Proteomes" id="UP001057402">
    <property type="component" value="Chromosome 7"/>
</dbReference>